<name>A0ABY6HE15_9FIRM</name>
<gene>
    <name evidence="2" type="ORF">LNN31_13610</name>
</gene>
<accession>A0ABY6HE15</accession>
<proteinExistence type="predicted"/>
<sequence>MSVDIKDENHVDEFLKMIESLTNFEIKVGIQGTADSKILKIAYVNEFGWTIKPKGQRLAIPLNKKAKEAGSPRNIPDLFTFKTDDGDLYLVRNKSKDKLEFMYWLATEVTIPERAFLRGGYDANKAKMENKIEKLLEQVMTMKLSVSQFQEKVGQYCVKAIRDYITDIKNPPNSPITLAGKAPKTNPLMNHGNLRQNITHKVVKK</sequence>
<evidence type="ECO:0000313" key="3">
    <source>
        <dbReference type="Proteomes" id="UP001163550"/>
    </source>
</evidence>
<evidence type="ECO:0000313" key="2">
    <source>
        <dbReference type="EMBL" id="UYO61813.1"/>
    </source>
</evidence>
<feature type="coiled-coil region" evidence="1">
    <location>
        <begin position="118"/>
        <end position="145"/>
    </location>
</feature>
<keyword evidence="3" id="KW-1185">Reference proteome</keyword>
<evidence type="ECO:0000256" key="1">
    <source>
        <dbReference type="SAM" id="Coils"/>
    </source>
</evidence>
<dbReference type="EMBL" id="CP087994">
    <property type="protein sequence ID" value="UYO61813.1"/>
    <property type="molecule type" value="Genomic_DNA"/>
</dbReference>
<evidence type="ECO:0008006" key="4">
    <source>
        <dbReference type="Google" id="ProtNLM"/>
    </source>
</evidence>
<organism evidence="2 3">
    <name type="scientific">Acetobacterium wieringae</name>
    <dbReference type="NCBI Taxonomy" id="52694"/>
    <lineage>
        <taxon>Bacteria</taxon>
        <taxon>Bacillati</taxon>
        <taxon>Bacillota</taxon>
        <taxon>Clostridia</taxon>
        <taxon>Eubacteriales</taxon>
        <taxon>Eubacteriaceae</taxon>
        <taxon>Acetobacterium</taxon>
    </lineage>
</organism>
<keyword evidence="1" id="KW-0175">Coiled coil</keyword>
<protein>
    <recommendedName>
        <fullName evidence="4">Bro-N domain-containing protein</fullName>
    </recommendedName>
</protein>
<dbReference type="RefSeq" id="WP_263992607.1">
    <property type="nucleotide sequence ID" value="NZ_CP087994.1"/>
</dbReference>
<dbReference type="Proteomes" id="UP001163550">
    <property type="component" value="Chromosome"/>
</dbReference>
<reference evidence="2" key="1">
    <citation type="submission" date="2021-11" db="EMBL/GenBank/DDBJ databases">
        <title>Isoprene-degrading acetogen.</title>
        <authorList>
            <person name="Yang Y."/>
            <person name="Jin H."/>
            <person name="Yan J."/>
        </authorList>
    </citation>
    <scope>NUCLEOTIDE SEQUENCE</scope>
    <source>
        <strain evidence="2">Berkeley</strain>
    </source>
</reference>